<dbReference type="EMBL" id="NHTK01004357">
    <property type="protein sequence ID" value="PPQ87110.1"/>
    <property type="molecule type" value="Genomic_DNA"/>
</dbReference>
<feature type="region of interest" description="Disordered" evidence="1">
    <location>
        <begin position="258"/>
        <end position="326"/>
    </location>
</feature>
<evidence type="ECO:0000313" key="3">
    <source>
        <dbReference type="Proteomes" id="UP000284842"/>
    </source>
</evidence>
<protein>
    <recommendedName>
        <fullName evidence="4">CxC1-like cysteine cluster associated with KDZ transposases domain-containing protein</fullName>
    </recommendedName>
</protein>
<reference evidence="2 3" key="1">
    <citation type="journal article" date="2018" name="Evol. Lett.">
        <title>Horizontal gene cluster transfer increased hallucinogenic mushroom diversity.</title>
        <authorList>
            <person name="Reynolds H.T."/>
            <person name="Vijayakumar V."/>
            <person name="Gluck-Thaler E."/>
            <person name="Korotkin H.B."/>
            <person name="Matheny P.B."/>
            <person name="Slot J.C."/>
        </authorList>
    </citation>
    <scope>NUCLEOTIDE SEQUENCE [LARGE SCALE GENOMIC DNA]</scope>
    <source>
        <strain evidence="2 3">2629</strain>
    </source>
</reference>
<proteinExistence type="predicted"/>
<comment type="caution">
    <text evidence="2">The sequence shown here is derived from an EMBL/GenBank/DDBJ whole genome shotgun (WGS) entry which is preliminary data.</text>
</comment>
<keyword evidence="3" id="KW-1185">Reference proteome</keyword>
<feature type="compositionally biased region" description="Polar residues" evidence="1">
    <location>
        <begin position="123"/>
        <end position="139"/>
    </location>
</feature>
<dbReference type="OrthoDB" id="2665372at2759"/>
<sequence length="411" mass="45081">MPLTDHHHSRLDCRSPFTCPFSPVSLSSLPPSSPHQPLSSSSSKLVVLSSIHDDELSLSRFQSLSLILTSPGSNGTSNPGSSACTNISTFYTVLILLISHLMSHHKSIAGSRSARVAIGKSAPYSTQRRPTKLGVQQANEAREETMKSVKEAEKELSQKTKHALNEMRKEAGMSSSTVEAQEATEHVDTGDTQQGWVDVDDGMRPELLASAVDDAVVDPKWSFRYLRDARTWRQRQQRVQHNWAPQLESLTAAYLQTTYPRPQSPPPQPKECSEPPITIDTDVSMSPSCSAPSSPADSLMSQDDPVPSTVPNANDPVPPTPQSSEPSFPKLLPFDIRVIDLYTLASTATIPRRDDQITSVALVEAGYIGNSPISPSIAISLRTLELYCLLRQRKPSFSFEAFVKVLCDLYQ</sequence>
<evidence type="ECO:0000256" key="1">
    <source>
        <dbReference type="SAM" id="MobiDB-lite"/>
    </source>
</evidence>
<gene>
    <name evidence="2" type="ORF">CVT24_010780</name>
</gene>
<dbReference type="AlphaFoldDB" id="A0A409X8Q3"/>
<evidence type="ECO:0008006" key="4">
    <source>
        <dbReference type="Google" id="ProtNLM"/>
    </source>
</evidence>
<feature type="region of interest" description="Disordered" evidence="1">
    <location>
        <begin position="169"/>
        <end position="198"/>
    </location>
</feature>
<dbReference type="Proteomes" id="UP000284842">
    <property type="component" value="Unassembled WGS sequence"/>
</dbReference>
<name>A0A409X8Q3_9AGAR</name>
<feature type="non-terminal residue" evidence="2">
    <location>
        <position position="411"/>
    </location>
</feature>
<dbReference type="InParanoid" id="A0A409X8Q3"/>
<feature type="compositionally biased region" description="Low complexity" evidence="1">
    <location>
        <begin position="284"/>
        <end position="298"/>
    </location>
</feature>
<feature type="region of interest" description="Disordered" evidence="1">
    <location>
        <begin position="121"/>
        <end position="143"/>
    </location>
</feature>
<accession>A0A409X8Q3</accession>
<organism evidence="2 3">
    <name type="scientific">Panaeolus cyanescens</name>
    <dbReference type="NCBI Taxonomy" id="181874"/>
    <lineage>
        <taxon>Eukaryota</taxon>
        <taxon>Fungi</taxon>
        <taxon>Dikarya</taxon>
        <taxon>Basidiomycota</taxon>
        <taxon>Agaricomycotina</taxon>
        <taxon>Agaricomycetes</taxon>
        <taxon>Agaricomycetidae</taxon>
        <taxon>Agaricales</taxon>
        <taxon>Agaricineae</taxon>
        <taxon>Galeropsidaceae</taxon>
        <taxon>Panaeolus</taxon>
    </lineage>
</organism>
<evidence type="ECO:0000313" key="2">
    <source>
        <dbReference type="EMBL" id="PPQ87110.1"/>
    </source>
</evidence>